<protein>
    <submittedName>
        <fullName evidence="4">N-acetyltransferase domain-containing protein</fullName>
    </submittedName>
</protein>
<dbReference type="AlphaFoldDB" id="A0A0M3JDX7"/>
<accession>A0A0M3JDX7</accession>
<feature type="region of interest" description="Disordered" evidence="1">
    <location>
        <begin position="1"/>
        <end position="22"/>
    </location>
</feature>
<sequence length="153" mass="18102">MLQKIANGEHNNYTTNSHRLPRYPGRQMHFGSPRAVLIHFAPCTHKLRQMSENKSSGQHHSAEILSRYSANFDSFHRPRPLKWYILRMEHRKYGFGTEIAKVVNVVIQMLHMKRWKYFFCSVEKINRLLSKICVEMVRRNNLSVCADLKMLCI</sequence>
<evidence type="ECO:0000313" key="3">
    <source>
        <dbReference type="Proteomes" id="UP000267096"/>
    </source>
</evidence>
<reference evidence="4" key="1">
    <citation type="submission" date="2017-02" db="UniProtKB">
        <authorList>
            <consortium name="WormBaseParasite"/>
        </authorList>
    </citation>
    <scope>IDENTIFICATION</scope>
</reference>
<organism evidence="4">
    <name type="scientific">Anisakis simplex</name>
    <name type="common">Herring worm</name>
    <dbReference type="NCBI Taxonomy" id="6269"/>
    <lineage>
        <taxon>Eukaryota</taxon>
        <taxon>Metazoa</taxon>
        <taxon>Ecdysozoa</taxon>
        <taxon>Nematoda</taxon>
        <taxon>Chromadorea</taxon>
        <taxon>Rhabditida</taxon>
        <taxon>Spirurina</taxon>
        <taxon>Ascaridomorpha</taxon>
        <taxon>Ascaridoidea</taxon>
        <taxon>Anisakidae</taxon>
        <taxon>Anisakis</taxon>
        <taxon>Anisakis simplex complex</taxon>
    </lineage>
</organism>
<proteinExistence type="predicted"/>
<gene>
    <name evidence="2" type="ORF">ASIM_LOCUS5604</name>
</gene>
<name>A0A0M3JDX7_ANISI</name>
<dbReference type="EMBL" id="UYRR01011194">
    <property type="protein sequence ID" value="VDK25799.1"/>
    <property type="molecule type" value="Genomic_DNA"/>
</dbReference>
<evidence type="ECO:0000313" key="4">
    <source>
        <dbReference type="WBParaSite" id="ASIM_0000581801-mRNA-1"/>
    </source>
</evidence>
<dbReference type="Proteomes" id="UP000267096">
    <property type="component" value="Unassembled WGS sequence"/>
</dbReference>
<reference evidence="2 3" key="2">
    <citation type="submission" date="2018-11" db="EMBL/GenBank/DDBJ databases">
        <authorList>
            <consortium name="Pathogen Informatics"/>
        </authorList>
    </citation>
    <scope>NUCLEOTIDE SEQUENCE [LARGE SCALE GENOMIC DNA]</scope>
</reference>
<evidence type="ECO:0000313" key="2">
    <source>
        <dbReference type="EMBL" id="VDK25799.1"/>
    </source>
</evidence>
<evidence type="ECO:0000256" key="1">
    <source>
        <dbReference type="SAM" id="MobiDB-lite"/>
    </source>
</evidence>
<feature type="compositionally biased region" description="Polar residues" evidence="1">
    <location>
        <begin position="9"/>
        <end position="18"/>
    </location>
</feature>
<dbReference type="WBParaSite" id="ASIM_0000581801-mRNA-1">
    <property type="protein sequence ID" value="ASIM_0000581801-mRNA-1"/>
    <property type="gene ID" value="ASIM_0000581801"/>
</dbReference>
<keyword evidence="3" id="KW-1185">Reference proteome</keyword>